<feature type="transmembrane region" description="Helical" evidence="1">
    <location>
        <begin position="264"/>
        <end position="282"/>
    </location>
</feature>
<evidence type="ECO:0000313" key="3">
    <source>
        <dbReference type="Proteomes" id="UP001285921"/>
    </source>
</evidence>
<dbReference type="Proteomes" id="UP001285921">
    <property type="component" value="Unassembled WGS sequence"/>
</dbReference>
<keyword evidence="3" id="KW-1185">Reference proteome</keyword>
<evidence type="ECO:0008006" key="4">
    <source>
        <dbReference type="Google" id="ProtNLM"/>
    </source>
</evidence>
<protein>
    <recommendedName>
        <fullName evidence="4">Oligosaccharide repeat unit polymerase</fullName>
    </recommendedName>
</protein>
<organism evidence="2 3">
    <name type="scientific">Paenibacillus glycanilyticus</name>
    <dbReference type="NCBI Taxonomy" id="126569"/>
    <lineage>
        <taxon>Bacteria</taxon>
        <taxon>Bacillati</taxon>
        <taxon>Bacillota</taxon>
        <taxon>Bacilli</taxon>
        <taxon>Bacillales</taxon>
        <taxon>Paenibacillaceae</taxon>
        <taxon>Paenibacillus</taxon>
    </lineage>
</organism>
<dbReference type="RefSeq" id="WP_317980897.1">
    <property type="nucleotide sequence ID" value="NZ_BTCL01000014.1"/>
</dbReference>
<feature type="transmembrane region" description="Helical" evidence="1">
    <location>
        <begin position="40"/>
        <end position="57"/>
    </location>
</feature>
<feature type="transmembrane region" description="Helical" evidence="1">
    <location>
        <begin position="241"/>
        <end position="257"/>
    </location>
</feature>
<feature type="transmembrane region" description="Helical" evidence="1">
    <location>
        <begin position="69"/>
        <end position="87"/>
    </location>
</feature>
<keyword evidence="1" id="KW-1133">Transmembrane helix</keyword>
<feature type="transmembrane region" description="Helical" evidence="1">
    <location>
        <begin position="406"/>
        <end position="427"/>
    </location>
</feature>
<feature type="transmembrane region" description="Helical" evidence="1">
    <location>
        <begin position="188"/>
        <end position="210"/>
    </location>
</feature>
<feature type="transmembrane region" description="Helical" evidence="1">
    <location>
        <begin position="375"/>
        <end position="394"/>
    </location>
</feature>
<reference evidence="2 3" key="1">
    <citation type="submission" date="2023-05" db="EMBL/GenBank/DDBJ databases">
        <title>Draft genome of Paenibacillus sp. CCS26.</title>
        <authorList>
            <person name="Akita H."/>
            <person name="Shinto Y."/>
            <person name="Kimura Z."/>
        </authorList>
    </citation>
    <scope>NUCLEOTIDE SEQUENCE [LARGE SCALE GENOMIC DNA]</scope>
    <source>
        <strain evidence="2 3">CCS26</strain>
    </source>
</reference>
<sequence length="466" mass="52817">MIFRNWNAIIYVWSILVLGILLPMLFFLDQNTESLGLNGGLIELILLYCSFQISAPLIRNEQRIMEMTFWLFTYVFMGIIPLVQVLSHRFAWPGQYDEAMITRCLFMTLLGMISYHAGIVWQRRKQRGQAGDSIRAFKKLEMSSSSYTVLGFGTLLLSAAMLIQSGSIRSLFLPRNSAVSDFSVKFQGLIADQLTKVPIFVCLSIGILLWKSGLFKSVGAKWMTGLLFVSALIVSNPISTARFWFGSVILTLIMLLLNWRKGSYLSWIAGYLVLFIVVFPYSDLFRNELYAAVNPQKISEVMETKGDYDAFQMLLNTTQYVDSFGTTQGKQLLGALFFFIPRSIWVSKAMGSGQHVAEALGYSFTNLSSPLWAEAYINFGYAGIVLLFGFYGYLSGWLQGRFRQAIRSGVLTHYHLLVPFLSAYQFFLLRGDLMNGIAYLSFFILLTLLFTLQKKQAERRIIAPSV</sequence>
<gene>
    <name evidence="2" type="ORF">PghCCS26_38240</name>
</gene>
<feature type="transmembrane region" description="Helical" evidence="1">
    <location>
        <begin position="217"/>
        <end position="235"/>
    </location>
</feature>
<evidence type="ECO:0000256" key="1">
    <source>
        <dbReference type="SAM" id="Phobius"/>
    </source>
</evidence>
<proteinExistence type="predicted"/>
<comment type="caution">
    <text evidence="2">The sequence shown here is derived from an EMBL/GenBank/DDBJ whole genome shotgun (WGS) entry which is preliminary data.</text>
</comment>
<feature type="transmembrane region" description="Helical" evidence="1">
    <location>
        <begin position="99"/>
        <end position="121"/>
    </location>
</feature>
<dbReference type="EMBL" id="BTCL01000014">
    <property type="protein sequence ID" value="GMK46695.1"/>
    <property type="molecule type" value="Genomic_DNA"/>
</dbReference>
<name>A0ABQ6NRK3_9BACL</name>
<evidence type="ECO:0000313" key="2">
    <source>
        <dbReference type="EMBL" id="GMK46695.1"/>
    </source>
</evidence>
<feature type="transmembrane region" description="Helical" evidence="1">
    <location>
        <begin position="9"/>
        <end position="28"/>
    </location>
</feature>
<keyword evidence="1" id="KW-0472">Membrane</keyword>
<keyword evidence="1" id="KW-0812">Transmembrane</keyword>
<feature type="transmembrane region" description="Helical" evidence="1">
    <location>
        <begin position="433"/>
        <end position="452"/>
    </location>
</feature>
<feature type="transmembrane region" description="Helical" evidence="1">
    <location>
        <begin position="147"/>
        <end position="168"/>
    </location>
</feature>
<accession>A0ABQ6NRK3</accession>